<dbReference type="AlphaFoldDB" id="A0A8S3Q369"/>
<reference evidence="2" key="1">
    <citation type="submission" date="2021-03" db="EMBL/GenBank/DDBJ databases">
        <authorList>
            <person name="Bekaert M."/>
        </authorList>
    </citation>
    <scope>NUCLEOTIDE SEQUENCE</scope>
</reference>
<sequence length="455" mass="51281">MLLKDLLNKSRKITLIDKGFLHHMADLDAVLRAQSVLFVIEEEVETKPENLLNMYISNTQKYYDKISPCQTRKGKALIGPVEGRKARKSFTSEDSSPLKARKSFTSEDSSPLKARNPLQLKVLLTTEDSSPLKAIKGITINYDIIVSSRDKKSFDSDDRSPLKARKSLNSKDSSPFKARNARKSLTSEDSSPLKARKSLTSEDSSPLKARKSLTSEDSSPLKAIKDLNNPIDVCQNLERIRETTGEYERIGKNTKKDAITGLINHSSTKDKKSEIGRKRSGNKKIDAAESKKCTVRLTDIVNDNSEVKRCREGKTALLVPLIEKFQLETDFVKLLLPRKISAKNTVAIHSLYIKPMYRSVINEFYLLNLHGVNSQGHISAEDFMRLLHELKTCHAHYLVHILPVCICLRCTEYRHERLNQLSECTYATPYHGSITNSPFRNLPVGQQQLTGGRPG</sequence>
<organism evidence="2 3">
    <name type="scientific">Mytilus edulis</name>
    <name type="common">Blue mussel</name>
    <dbReference type="NCBI Taxonomy" id="6550"/>
    <lineage>
        <taxon>Eukaryota</taxon>
        <taxon>Metazoa</taxon>
        <taxon>Spiralia</taxon>
        <taxon>Lophotrochozoa</taxon>
        <taxon>Mollusca</taxon>
        <taxon>Bivalvia</taxon>
        <taxon>Autobranchia</taxon>
        <taxon>Pteriomorphia</taxon>
        <taxon>Mytilida</taxon>
        <taxon>Mytiloidea</taxon>
        <taxon>Mytilidae</taxon>
        <taxon>Mytilinae</taxon>
        <taxon>Mytilus</taxon>
    </lineage>
</organism>
<keyword evidence="3" id="KW-1185">Reference proteome</keyword>
<evidence type="ECO:0000256" key="1">
    <source>
        <dbReference type="SAM" id="MobiDB-lite"/>
    </source>
</evidence>
<feature type="compositionally biased region" description="Basic and acidic residues" evidence="1">
    <location>
        <begin position="151"/>
        <end position="161"/>
    </location>
</feature>
<protein>
    <submittedName>
        <fullName evidence="2">Uncharacterized protein</fullName>
    </submittedName>
</protein>
<evidence type="ECO:0000313" key="2">
    <source>
        <dbReference type="EMBL" id="CAG2189685.1"/>
    </source>
</evidence>
<evidence type="ECO:0000313" key="3">
    <source>
        <dbReference type="Proteomes" id="UP000683360"/>
    </source>
</evidence>
<dbReference type="Proteomes" id="UP000683360">
    <property type="component" value="Unassembled WGS sequence"/>
</dbReference>
<feature type="region of interest" description="Disordered" evidence="1">
    <location>
        <begin position="151"/>
        <end position="222"/>
    </location>
</feature>
<accession>A0A8S3Q369</accession>
<gene>
    <name evidence="2" type="ORF">MEDL_5037</name>
</gene>
<proteinExistence type="predicted"/>
<name>A0A8S3Q369_MYTED</name>
<comment type="caution">
    <text evidence="2">The sequence shown here is derived from an EMBL/GenBank/DDBJ whole genome shotgun (WGS) entry which is preliminary data.</text>
</comment>
<feature type="region of interest" description="Disordered" evidence="1">
    <location>
        <begin position="86"/>
        <end position="112"/>
    </location>
</feature>
<dbReference type="EMBL" id="CAJPWZ010000300">
    <property type="protein sequence ID" value="CAG2189685.1"/>
    <property type="molecule type" value="Genomic_DNA"/>
</dbReference>